<evidence type="ECO:0000259" key="7">
    <source>
        <dbReference type="Pfam" id="PF06429"/>
    </source>
</evidence>
<dbReference type="Pfam" id="PF22692">
    <property type="entry name" value="LlgE_F_G_D1"/>
    <property type="match status" value="1"/>
</dbReference>
<name>C6BXM1_MARSD</name>
<dbReference type="HOGENOM" id="CLU_013687_2_1_7"/>
<dbReference type="OrthoDB" id="9804559at2"/>
<dbReference type="GO" id="GO:0009424">
    <property type="term" value="C:bacterial-type flagellum hook"/>
    <property type="evidence" value="ECO:0007669"/>
    <property type="project" value="TreeGrafter"/>
</dbReference>
<feature type="domain" description="Flagellar basal-body/hook protein C-terminal" evidence="7">
    <location>
        <begin position="484"/>
        <end position="527"/>
    </location>
</feature>
<keyword evidence="11" id="KW-1185">Reference proteome</keyword>
<dbReference type="GO" id="GO:0005829">
    <property type="term" value="C:cytosol"/>
    <property type="evidence" value="ECO:0007669"/>
    <property type="project" value="TreeGrafter"/>
</dbReference>
<keyword evidence="4 5" id="KW-0975">Bacterial flagellum</keyword>
<dbReference type="Pfam" id="PF06429">
    <property type="entry name" value="Flg_bbr_C"/>
    <property type="match status" value="1"/>
</dbReference>
<evidence type="ECO:0000259" key="9">
    <source>
        <dbReference type="Pfam" id="PF22692"/>
    </source>
</evidence>
<gene>
    <name evidence="10" type="ordered locus">Desal_0512</name>
</gene>
<sequence length="529" mass="56055">MGLKGSMYNGISGIRAHSQAMSIIGNNLANGNTIGFKGARTSFEDSFYSAVNTGGGIGQVGHGVGIASIYGDFKQGPFEPSSEATNVAIGGKGFFTVRHPDTDGTYYTRAGNFIFNKQGVLTDPHGYVVQGWKVNPNSESGKPDIIGTPTDIKLDRFQSPPVRTSEIAMNVNLSSKAEDKCNVTGQPFFSLHQTWNGKNNPPIPADRYAFQNTIKTFDESGTSHDLTIYFDPVKDSTVTTDAAGNRVYEFIVTVPPGEDGRTINGTALKTTSAAGLLMTGTMTFNPRGEMIGMSSFSLKGGATGGMQNLNNWVPSPMSDDGKPIFTANFLGKANANLATDPDANPITLDFGLSNGSNPPTWSTPTPADASAVGNTLANIPNFTTPKRSASYSTSYDTGNARNSQSQNGYGAGFLQAVEVDRDGVVTGRYSNGQVLDLYVLTLANFNNQYGLRREGGNLFSSTRDSGPALTGRAGTGPLGSIASNKLEQSNVDVGDEMVKLITTQRGFQANSKAITTADQLLGELIQLKR</sequence>
<dbReference type="InterPro" id="IPR037925">
    <property type="entry name" value="FlgE/F/G-like"/>
</dbReference>
<dbReference type="InterPro" id="IPR001444">
    <property type="entry name" value="Flag_bb_rod_N"/>
</dbReference>
<organism evidence="10 11">
    <name type="scientific">Maridesulfovibrio salexigens (strain ATCC 14822 / DSM 2638 / NCIMB 8403 / VKM B-1763)</name>
    <name type="common">Desulfovibrio salexigens</name>
    <dbReference type="NCBI Taxonomy" id="526222"/>
    <lineage>
        <taxon>Bacteria</taxon>
        <taxon>Pseudomonadati</taxon>
        <taxon>Thermodesulfobacteriota</taxon>
        <taxon>Desulfovibrionia</taxon>
        <taxon>Desulfovibrionales</taxon>
        <taxon>Desulfovibrionaceae</taxon>
        <taxon>Maridesulfovibrio</taxon>
    </lineage>
</organism>
<dbReference type="eggNOG" id="COG1749">
    <property type="taxonomic scope" value="Bacteria"/>
</dbReference>
<dbReference type="PANTHER" id="PTHR30435">
    <property type="entry name" value="FLAGELLAR PROTEIN"/>
    <property type="match status" value="1"/>
</dbReference>
<accession>C6BXM1</accession>
<dbReference type="Gene3D" id="2.60.98.20">
    <property type="entry name" value="Flagellar hook protein FlgE"/>
    <property type="match status" value="1"/>
</dbReference>
<feature type="domain" description="Flagellar hook protein FlgE/F/G-like D1" evidence="9">
    <location>
        <begin position="88"/>
        <end position="139"/>
    </location>
</feature>
<evidence type="ECO:0000256" key="5">
    <source>
        <dbReference type="RuleBase" id="RU362116"/>
    </source>
</evidence>
<comment type="function">
    <text evidence="5">A flexible structure which links the flagellar filament to the drive apparatus in the basal body.</text>
</comment>
<evidence type="ECO:0000313" key="10">
    <source>
        <dbReference type="EMBL" id="ACS78579.1"/>
    </source>
</evidence>
<evidence type="ECO:0000259" key="6">
    <source>
        <dbReference type="Pfam" id="PF00460"/>
    </source>
</evidence>
<dbReference type="NCBIfam" id="TIGR03506">
    <property type="entry name" value="FlgEFG_subfam"/>
    <property type="match status" value="1"/>
</dbReference>
<dbReference type="InterPro" id="IPR010930">
    <property type="entry name" value="Flg_bb/hook_C_dom"/>
</dbReference>
<protein>
    <recommendedName>
        <fullName evidence="3 5">Flagellar hook protein FlgE</fullName>
    </recommendedName>
</protein>
<dbReference type="InterPro" id="IPR053967">
    <property type="entry name" value="LlgE_F_G-like_D1"/>
</dbReference>
<dbReference type="AlphaFoldDB" id="C6BXM1"/>
<proteinExistence type="inferred from homology"/>
<dbReference type="GO" id="GO:0071978">
    <property type="term" value="P:bacterial-type flagellum-dependent swarming motility"/>
    <property type="evidence" value="ECO:0007669"/>
    <property type="project" value="TreeGrafter"/>
</dbReference>
<dbReference type="RefSeq" id="WP_015850398.1">
    <property type="nucleotide sequence ID" value="NC_012881.1"/>
</dbReference>
<evidence type="ECO:0000259" key="8">
    <source>
        <dbReference type="Pfam" id="PF07559"/>
    </source>
</evidence>
<evidence type="ECO:0000256" key="3">
    <source>
        <dbReference type="ARBA" id="ARBA00019015"/>
    </source>
</evidence>
<dbReference type="Pfam" id="PF07559">
    <property type="entry name" value="FlgE_D2"/>
    <property type="match status" value="1"/>
</dbReference>
<evidence type="ECO:0000256" key="2">
    <source>
        <dbReference type="ARBA" id="ARBA00009677"/>
    </source>
</evidence>
<dbReference type="KEGG" id="dsa:Desal_0512"/>
<dbReference type="PANTHER" id="PTHR30435:SF1">
    <property type="entry name" value="FLAGELLAR HOOK PROTEIN FLGE"/>
    <property type="match status" value="1"/>
</dbReference>
<evidence type="ECO:0000313" key="11">
    <source>
        <dbReference type="Proteomes" id="UP000002601"/>
    </source>
</evidence>
<reference evidence="10 11" key="1">
    <citation type="submission" date="2009-06" db="EMBL/GenBank/DDBJ databases">
        <title>Complete sequence of Desulfovibrio salexigens DSM 2638.</title>
        <authorList>
            <consortium name="US DOE Joint Genome Institute"/>
            <person name="Lucas S."/>
            <person name="Copeland A."/>
            <person name="Lapidus A."/>
            <person name="Glavina del Rio T."/>
            <person name="Tice H."/>
            <person name="Bruce D."/>
            <person name="Goodwin L."/>
            <person name="Pitluck S."/>
            <person name="Munk A.C."/>
            <person name="Brettin T."/>
            <person name="Detter J.C."/>
            <person name="Han C."/>
            <person name="Tapia R."/>
            <person name="Larimer F."/>
            <person name="Land M."/>
            <person name="Hauser L."/>
            <person name="Kyrpides N."/>
            <person name="Anderson I."/>
            <person name="Wall J.D."/>
            <person name="Arkin A.P."/>
            <person name="Dehal P."/>
            <person name="Chivian D."/>
            <person name="Giles B."/>
            <person name="Hazen T.C."/>
        </authorList>
    </citation>
    <scope>NUCLEOTIDE SEQUENCE [LARGE SCALE GENOMIC DNA]</scope>
    <source>
        <strain evidence="11">ATCC 14822 / DSM 2638 / NCIMB 8403 / VKM B-1763</strain>
    </source>
</reference>
<dbReference type="GO" id="GO:0009425">
    <property type="term" value="C:bacterial-type flagellum basal body"/>
    <property type="evidence" value="ECO:0007669"/>
    <property type="project" value="UniProtKB-SubCell"/>
</dbReference>
<dbReference type="Proteomes" id="UP000002601">
    <property type="component" value="Chromosome"/>
</dbReference>
<feature type="domain" description="Flagellar basal body rod protein N-terminal" evidence="6">
    <location>
        <begin position="7"/>
        <end position="37"/>
    </location>
</feature>
<evidence type="ECO:0000256" key="4">
    <source>
        <dbReference type="ARBA" id="ARBA00023143"/>
    </source>
</evidence>
<dbReference type="EMBL" id="CP001649">
    <property type="protein sequence ID" value="ACS78579.1"/>
    <property type="molecule type" value="Genomic_DNA"/>
</dbReference>
<comment type="similarity">
    <text evidence="2 5">Belongs to the flagella basal body rod proteins family.</text>
</comment>
<feature type="domain" description="Flagellar hook protein FlgE D2" evidence="8">
    <location>
        <begin position="199"/>
        <end position="409"/>
    </location>
</feature>
<dbReference type="InterPro" id="IPR011491">
    <property type="entry name" value="FlgE_D2"/>
</dbReference>
<comment type="subcellular location">
    <subcellularLocation>
        <location evidence="1 5">Bacterial flagellum basal body</location>
    </subcellularLocation>
</comment>
<dbReference type="InterPro" id="IPR020013">
    <property type="entry name" value="Flagellar_FlgE/F/G"/>
</dbReference>
<evidence type="ECO:0000256" key="1">
    <source>
        <dbReference type="ARBA" id="ARBA00004117"/>
    </source>
</evidence>
<dbReference type="Pfam" id="PF00460">
    <property type="entry name" value="Flg_bb_rod"/>
    <property type="match status" value="1"/>
</dbReference>
<dbReference type="InterPro" id="IPR037058">
    <property type="entry name" value="Falgellar_hook_FlgE_sf"/>
</dbReference>
<dbReference type="STRING" id="526222.Desal_0512"/>
<dbReference type="SUPFAM" id="SSF117143">
    <property type="entry name" value="Flagellar hook protein flgE"/>
    <property type="match status" value="1"/>
</dbReference>